<dbReference type="GO" id="GO:0008253">
    <property type="term" value="F:5'-nucleotidase activity"/>
    <property type="evidence" value="ECO:0007669"/>
    <property type="project" value="InterPro"/>
</dbReference>
<keyword evidence="10" id="KW-0460">Magnesium</keyword>
<comment type="cofactor">
    <cofactor evidence="1">
        <name>Mg(2+)</name>
        <dbReference type="ChEBI" id="CHEBI:18420"/>
    </cofactor>
</comment>
<protein>
    <recommendedName>
        <fullName evidence="5">IMP-specific 5'-nucleotidase 1</fullName>
        <ecNumber evidence="4">3.1.3.99</ecNumber>
    </recommendedName>
</protein>
<evidence type="ECO:0000256" key="1">
    <source>
        <dbReference type="ARBA" id="ARBA00001946"/>
    </source>
</evidence>
<dbReference type="GO" id="GO:0005524">
    <property type="term" value="F:ATP binding"/>
    <property type="evidence" value="ECO:0007669"/>
    <property type="project" value="UniProtKB-KW"/>
</dbReference>
<evidence type="ECO:0000256" key="6">
    <source>
        <dbReference type="ARBA" id="ARBA00022723"/>
    </source>
</evidence>
<comment type="similarity">
    <text evidence="2">Belongs to the ISN1 family.</text>
</comment>
<proteinExistence type="inferred from homology"/>
<dbReference type="InterPro" id="IPR009453">
    <property type="entry name" value="ISN1"/>
</dbReference>
<dbReference type="OMA" id="HDDGANF"/>
<dbReference type="Proteomes" id="UP000070544">
    <property type="component" value="Unassembled WGS sequence"/>
</dbReference>
<evidence type="ECO:0000256" key="5">
    <source>
        <dbReference type="ARBA" id="ARBA00015544"/>
    </source>
</evidence>
<dbReference type="Pfam" id="PF06437">
    <property type="entry name" value="ISN1"/>
    <property type="match status" value="1"/>
</dbReference>
<dbReference type="GO" id="GO:0071592">
    <property type="term" value="P:nicotinic acid riboside biosynthetic process"/>
    <property type="evidence" value="ECO:0007669"/>
    <property type="project" value="TreeGrafter"/>
</dbReference>
<evidence type="ECO:0000256" key="11">
    <source>
        <dbReference type="ARBA" id="ARBA00023080"/>
    </source>
</evidence>
<dbReference type="AlphaFoldDB" id="A0A139AKC7"/>
<dbReference type="STRING" id="1344416.A0A139AKC7"/>
<comment type="catalytic activity">
    <reaction evidence="12">
        <text>IMP + H2O = inosine + phosphate</text>
        <dbReference type="Rhea" id="RHEA:27718"/>
        <dbReference type="ChEBI" id="CHEBI:15377"/>
        <dbReference type="ChEBI" id="CHEBI:17596"/>
        <dbReference type="ChEBI" id="CHEBI:43474"/>
        <dbReference type="ChEBI" id="CHEBI:58053"/>
        <dbReference type="EC" id="3.1.3.99"/>
    </reaction>
</comment>
<dbReference type="OrthoDB" id="185373at2759"/>
<comment type="subunit">
    <text evidence="3">Homotetramer.</text>
</comment>
<evidence type="ECO:0000256" key="10">
    <source>
        <dbReference type="ARBA" id="ARBA00022842"/>
    </source>
</evidence>
<accession>A0A139AKC7</accession>
<evidence type="ECO:0000313" key="13">
    <source>
        <dbReference type="EMBL" id="KXS17242.1"/>
    </source>
</evidence>
<dbReference type="GO" id="GO:0000287">
    <property type="term" value="F:magnesium ion binding"/>
    <property type="evidence" value="ECO:0007669"/>
    <property type="project" value="InterPro"/>
</dbReference>
<name>A0A139AKC7_GONPJ</name>
<dbReference type="EC" id="3.1.3.99" evidence="4"/>
<dbReference type="GO" id="GO:0006190">
    <property type="term" value="P:inosine salvage"/>
    <property type="evidence" value="ECO:0007669"/>
    <property type="project" value="InterPro"/>
</dbReference>
<dbReference type="PANTHER" id="PTHR28213">
    <property type="entry name" value="IMP-SPECIFIC 5'-NUCLEOTIDASE 1"/>
    <property type="match status" value="1"/>
</dbReference>
<evidence type="ECO:0000256" key="8">
    <source>
        <dbReference type="ARBA" id="ARBA00022801"/>
    </source>
</evidence>
<evidence type="ECO:0000256" key="2">
    <source>
        <dbReference type="ARBA" id="ARBA00005307"/>
    </source>
</evidence>
<evidence type="ECO:0000256" key="9">
    <source>
        <dbReference type="ARBA" id="ARBA00022840"/>
    </source>
</evidence>
<keyword evidence="9" id="KW-0067">ATP-binding</keyword>
<reference evidence="13 14" key="1">
    <citation type="journal article" date="2015" name="Genome Biol. Evol.">
        <title>Phylogenomic analyses indicate that early fungi evolved digesting cell walls of algal ancestors of land plants.</title>
        <authorList>
            <person name="Chang Y."/>
            <person name="Wang S."/>
            <person name="Sekimoto S."/>
            <person name="Aerts A.L."/>
            <person name="Choi C."/>
            <person name="Clum A."/>
            <person name="LaButti K.M."/>
            <person name="Lindquist E.A."/>
            <person name="Yee Ngan C."/>
            <person name="Ohm R.A."/>
            <person name="Salamov A.A."/>
            <person name="Grigoriev I.V."/>
            <person name="Spatafora J.W."/>
            <person name="Berbee M.L."/>
        </authorList>
    </citation>
    <scope>NUCLEOTIDE SEQUENCE [LARGE SCALE GENOMIC DNA]</scope>
    <source>
        <strain evidence="13 14">JEL478</strain>
    </source>
</reference>
<dbReference type="PANTHER" id="PTHR28213:SF1">
    <property type="entry name" value="IMP-SPECIFIC 5'-NUCLEOTIDASE 1"/>
    <property type="match status" value="1"/>
</dbReference>
<evidence type="ECO:0000256" key="3">
    <source>
        <dbReference type="ARBA" id="ARBA00011881"/>
    </source>
</evidence>
<keyword evidence="11" id="KW-0546">Nucleotide metabolism</keyword>
<evidence type="ECO:0000313" key="14">
    <source>
        <dbReference type="Proteomes" id="UP000070544"/>
    </source>
</evidence>
<evidence type="ECO:0000256" key="7">
    <source>
        <dbReference type="ARBA" id="ARBA00022741"/>
    </source>
</evidence>
<gene>
    <name evidence="13" type="ORF">M427DRAFT_122307</name>
</gene>
<keyword evidence="14" id="KW-1185">Reference proteome</keyword>
<dbReference type="EMBL" id="KQ965748">
    <property type="protein sequence ID" value="KXS17242.1"/>
    <property type="molecule type" value="Genomic_DNA"/>
</dbReference>
<keyword evidence="7" id="KW-0547">Nucleotide-binding</keyword>
<organism evidence="13 14">
    <name type="scientific">Gonapodya prolifera (strain JEL478)</name>
    <name type="common">Monoblepharis prolifera</name>
    <dbReference type="NCBI Taxonomy" id="1344416"/>
    <lineage>
        <taxon>Eukaryota</taxon>
        <taxon>Fungi</taxon>
        <taxon>Fungi incertae sedis</taxon>
        <taxon>Chytridiomycota</taxon>
        <taxon>Chytridiomycota incertae sedis</taxon>
        <taxon>Monoblepharidomycetes</taxon>
        <taxon>Monoblepharidales</taxon>
        <taxon>Gonapodyaceae</taxon>
        <taxon>Gonapodya</taxon>
    </lineage>
</organism>
<evidence type="ECO:0000256" key="12">
    <source>
        <dbReference type="ARBA" id="ARBA00047413"/>
    </source>
</evidence>
<dbReference type="GO" id="GO:0071590">
    <property type="term" value="P:nicotinamide riboside biosynthetic process"/>
    <property type="evidence" value="ECO:0007669"/>
    <property type="project" value="TreeGrafter"/>
</dbReference>
<keyword evidence="8" id="KW-0378">Hydrolase</keyword>
<evidence type="ECO:0000256" key="4">
    <source>
        <dbReference type="ARBA" id="ARBA00012894"/>
    </source>
</evidence>
<dbReference type="GO" id="GO:0009117">
    <property type="term" value="P:nucleotide metabolic process"/>
    <property type="evidence" value="ECO:0007669"/>
    <property type="project" value="UniProtKB-KW"/>
</dbReference>
<sequence>MVQLIDEHRTYTERGSPQLSRLSQLVPSVGTFSTPLPLRAAFLYQNELRSISSRQHVTPSFNDIRHILNTAQTRAAASTLRLITFDGAMTLYDDGGEFPRDSRIGRLLSAFLKRGVNLAIVTAARGWRGSWRGLTRMESVMEKAGRGESSFLAQCSLQMTLCQGGECNYLHTFTPSSGRLSYIPPSQYLPADISNPLSFSLHPSNTSRIAAFLDVVEQCLLETREEMNLQERTKVIRKERAVGVLPVEGMHSDTSNDAASVLSLPDLPFCAFNGGNDVWVDIGNKLIAAKILWSWLGIDGEETIHVGDQFLSTGNNVSTRSACCTLWVADPKETEGALGDLRGSVHYGFETYLLRRFAFCVSSCNSQSH</sequence>
<keyword evidence="6" id="KW-0479">Metal-binding</keyword>